<dbReference type="Proteomes" id="UP000620559">
    <property type="component" value="Unassembled WGS sequence"/>
</dbReference>
<sequence>MKRIIRLNAVEILCQSGIIVGMNQHSLHKSEHLAPQKLIVSGMNFASRTEAFVNTANTKCNTLLAFKAAIAKTRFFRTFSSCLVKVQIKLALLRNDGGNFMYRKVISTYEDAENKRKISSRLIKLNGDGGTKTD</sequence>
<organism evidence="1 2">
    <name type="scientific">Plectonema cf. radiosum LEGE 06105</name>
    <dbReference type="NCBI Taxonomy" id="945769"/>
    <lineage>
        <taxon>Bacteria</taxon>
        <taxon>Bacillati</taxon>
        <taxon>Cyanobacteriota</taxon>
        <taxon>Cyanophyceae</taxon>
        <taxon>Oscillatoriophycideae</taxon>
        <taxon>Oscillatoriales</taxon>
        <taxon>Microcoleaceae</taxon>
        <taxon>Plectonema</taxon>
    </lineage>
</organism>
<dbReference type="EMBL" id="JADEWL010000002">
    <property type="protein sequence ID" value="MBE9211317.1"/>
    <property type="molecule type" value="Genomic_DNA"/>
</dbReference>
<proteinExistence type="predicted"/>
<evidence type="ECO:0000313" key="2">
    <source>
        <dbReference type="Proteomes" id="UP000620559"/>
    </source>
</evidence>
<comment type="caution">
    <text evidence="1">The sequence shown here is derived from an EMBL/GenBank/DDBJ whole genome shotgun (WGS) entry which is preliminary data.</text>
</comment>
<gene>
    <name evidence="1" type="ORF">IQ247_01035</name>
</gene>
<reference evidence="1" key="1">
    <citation type="submission" date="2020-10" db="EMBL/GenBank/DDBJ databases">
        <authorList>
            <person name="Castelo-Branco R."/>
            <person name="Eusebio N."/>
            <person name="Adriana R."/>
            <person name="Vieira A."/>
            <person name="Brugerolle De Fraissinette N."/>
            <person name="Rezende De Castro R."/>
            <person name="Schneider M.P."/>
            <person name="Vasconcelos V."/>
            <person name="Leao P.N."/>
        </authorList>
    </citation>
    <scope>NUCLEOTIDE SEQUENCE</scope>
    <source>
        <strain evidence="1">LEGE 06105</strain>
    </source>
</reference>
<protein>
    <submittedName>
        <fullName evidence="1">Uncharacterized protein</fullName>
    </submittedName>
</protein>
<name>A0A8J7K0L2_9CYAN</name>
<evidence type="ECO:0000313" key="1">
    <source>
        <dbReference type="EMBL" id="MBE9211317.1"/>
    </source>
</evidence>
<dbReference type="AlphaFoldDB" id="A0A8J7K0L2"/>
<accession>A0A8J7K0L2</accession>
<dbReference type="RefSeq" id="WP_193916007.1">
    <property type="nucleotide sequence ID" value="NZ_JADEWL010000002.1"/>
</dbReference>
<keyword evidence="2" id="KW-1185">Reference proteome</keyword>